<dbReference type="EMBL" id="JH159156">
    <property type="protein sequence ID" value="EGZ13077.1"/>
    <property type="molecule type" value="Genomic_DNA"/>
</dbReference>
<evidence type="ECO:0000313" key="2">
    <source>
        <dbReference type="Proteomes" id="UP000002640"/>
    </source>
</evidence>
<reference evidence="1 2" key="1">
    <citation type="journal article" date="2006" name="Science">
        <title>Phytophthora genome sequences uncover evolutionary origins and mechanisms of pathogenesis.</title>
        <authorList>
            <person name="Tyler B.M."/>
            <person name="Tripathy S."/>
            <person name="Zhang X."/>
            <person name="Dehal P."/>
            <person name="Jiang R.H."/>
            <person name="Aerts A."/>
            <person name="Arredondo F.D."/>
            <person name="Baxter L."/>
            <person name="Bensasson D."/>
            <person name="Beynon J.L."/>
            <person name="Chapman J."/>
            <person name="Damasceno C.M."/>
            <person name="Dorrance A.E."/>
            <person name="Dou D."/>
            <person name="Dickerman A.W."/>
            <person name="Dubchak I.L."/>
            <person name="Garbelotto M."/>
            <person name="Gijzen M."/>
            <person name="Gordon S.G."/>
            <person name="Govers F."/>
            <person name="Grunwald N.J."/>
            <person name="Huang W."/>
            <person name="Ivors K.L."/>
            <person name="Jones R.W."/>
            <person name="Kamoun S."/>
            <person name="Krampis K."/>
            <person name="Lamour K.H."/>
            <person name="Lee M.K."/>
            <person name="McDonald W.H."/>
            <person name="Medina M."/>
            <person name="Meijer H.J."/>
            <person name="Nordberg E.K."/>
            <person name="Maclean D.J."/>
            <person name="Ospina-Giraldo M.D."/>
            <person name="Morris P.F."/>
            <person name="Phuntumart V."/>
            <person name="Putnam N.H."/>
            <person name="Rash S."/>
            <person name="Rose J.K."/>
            <person name="Sakihama Y."/>
            <person name="Salamov A.A."/>
            <person name="Savidor A."/>
            <person name="Scheuring C.F."/>
            <person name="Smith B.M."/>
            <person name="Sobral B.W."/>
            <person name="Terry A."/>
            <person name="Torto-Alalibo T.A."/>
            <person name="Win J."/>
            <person name="Xu Z."/>
            <person name="Zhang H."/>
            <person name="Grigoriev I.V."/>
            <person name="Rokhsar D.S."/>
            <person name="Boore J.L."/>
        </authorList>
    </citation>
    <scope>NUCLEOTIDE SEQUENCE [LARGE SCALE GENOMIC DNA]</scope>
    <source>
        <strain evidence="1 2">P6497</strain>
    </source>
</reference>
<dbReference type="Proteomes" id="UP000002640">
    <property type="component" value="Unassembled WGS sequence"/>
</dbReference>
<evidence type="ECO:0000313" key="1">
    <source>
        <dbReference type="EMBL" id="EGZ13077.1"/>
    </source>
</evidence>
<dbReference type="AlphaFoldDB" id="G4ZSZ2"/>
<dbReference type="GeneID" id="20642182"/>
<gene>
    <name evidence="1" type="ORF">PHYSODRAFT_302835</name>
</gene>
<keyword evidence="2" id="KW-1185">Reference proteome</keyword>
<sequence>MGFQLTGTINTAGGEIRLAQLHTTKVNGFQNPVPFADPIRGQLGRLFDTVVPPIVQMCGKTGPNCAALFVTDPCESVWATIRDWDHSWAPELTVALARTPISRLNLNVGHTWLHSRQARMDTGFLLSTLICGRPLCAVDGRSADILPDTVQLEYGDLNLSGFWVTDSEMFVAIGSAVAEASAGAHLSRLGINSRFGRWTWLIYALCCGSSHASVSSAAISQGPTMTQSAILAISAVLRANFPQPILESDDSGCHKYGFVDIQGGSELQLCDVREYEENELIVSRACHCRALHDPLDGEWVTVIVPGYGVCKAKLGEGIRFTPDSDNPAFPVKRLCGSLEISRVRFETAAVLMDLLTLVTSGLRRLTLFAPDDDATAAIQIDLCVFSTACPELRHLSVTHFDVVVSAHNVSLRRWPVKTIFLQWWQERRSTLSDVTRCLKNTELRMTRELTSLEVRPSSLVDPDEVKELNSRDGEFLPVAKEKLPAESKAALMSVATSATSAALNRLMDANILSLIFVFASTPAQRSVHCWTDEDYESDPDDW</sequence>
<organism evidence="1 2">
    <name type="scientific">Phytophthora sojae (strain P6497)</name>
    <name type="common">Soybean stem and root rot agent</name>
    <name type="synonym">Phytophthora megasperma f. sp. glycines</name>
    <dbReference type="NCBI Taxonomy" id="1094619"/>
    <lineage>
        <taxon>Eukaryota</taxon>
        <taxon>Sar</taxon>
        <taxon>Stramenopiles</taxon>
        <taxon>Oomycota</taxon>
        <taxon>Peronosporomycetes</taxon>
        <taxon>Peronosporales</taxon>
        <taxon>Peronosporaceae</taxon>
        <taxon>Phytophthora</taxon>
    </lineage>
</organism>
<dbReference type="KEGG" id="psoj:PHYSODRAFT_302835"/>
<name>G4ZSZ2_PHYSP</name>
<proteinExistence type="predicted"/>
<dbReference type="RefSeq" id="XP_009530506.1">
    <property type="nucleotide sequence ID" value="XM_009532211.1"/>
</dbReference>
<protein>
    <submittedName>
        <fullName evidence="1">Uncharacterized protein</fullName>
    </submittedName>
</protein>
<accession>G4ZSZ2</accession>
<dbReference type="InParanoid" id="G4ZSZ2"/>